<dbReference type="PANTHER" id="PTHR35128">
    <property type="entry name" value="SECRETION-REGULATING GUANINE NUCLEOTIDE EXCHANGE FACTOR"/>
    <property type="match status" value="1"/>
</dbReference>
<organism evidence="2 3">
    <name type="scientific">Sphagnum jensenii</name>
    <dbReference type="NCBI Taxonomy" id="128206"/>
    <lineage>
        <taxon>Eukaryota</taxon>
        <taxon>Viridiplantae</taxon>
        <taxon>Streptophyta</taxon>
        <taxon>Embryophyta</taxon>
        <taxon>Bryophyta</taxon>
        <taxon>Sphagnophytina</taxon>
        <taxon>Sphagnopsida</taxon>
        <taxon>Sphagnales</taxon>
        <taxon>Sphagnaceae</taxon>
        <taxon>Sphagnum</taxon>
    </lineage>
</organism>
<dbReference type="EMBL" id="OZ023714">
    <property type="protein sequence ID" value="CAK9863166.1"/>
    <property type="molecule type" value="Genomic_DNA"/>
</dbReference>
<keyword evidence="1" id="KW-0472">Membrane</keyword>
<keyword evidence="1" id="KW-0812">Transmembrane</keyword>
<dbReference type="Proteomes" id="UP001497522">
    <property type="component" value="Chromosome 13"/>
</dbReference>
<dbReference type="PANTHER" id="PTHR35128:SF1">
    <property type="entry name" value="SECRETION-REGULATING GUANINE NUCLEOTIDE EXCHANGE FACTOR"/>
    <property type="match status" value="1"/>
</dbReference>
<evidence type="ECO:0000256" key="1">
    <source>
        <dbReference type="SAM" id="Phobius"/>
    </source>
</evidence>
<gene>
    <name evidence="2" type="ORF">CSSPJE1EN2_LOCUS6161</name>
</gene>
<evidence type="ECO:0000313" key="3">
    <source>
        <dbReference type="Proteomes" id="UP001497522"/>
    </source>
</evidence>
<evidence type="ECO:0000313" key="2">
    <source>
        <dbReference type="EMBL" id="CAK9863166.1"/>
    </source>
</evidence>
<feature type="transmembrane region" description="Helical" evidence="1">
    <location>
        <begin position="30"/>
        <end position="50"/>
    </location>
</feature>
<proteinExistence type="predicted"/>
<name>A0ABP1AKU7_9BRYO</name>
<sequence length="316" mass="34408">MWRKKAMGGGGGGGGGGGNGNVISSSKNNFLLFSLVLIATALLTLCFSSFPSSSSASFFSPLHLTNHKRSSSSSSNFPVYSHLLHPYLETWNNQTEFVYQLPETPPKAVLFLAHGCSCKATFFWDKAPGCTSCIGLPEDRALVLGAIEKSFAVIAISSLGVCWSQEYDADSTREVLLSWIARKGLVGLPLFGLGASSGGYFLSVFANSVDFNAIVVMIAEGRFQEVAAMPDDDASPSYPPLGFLKRDGRDTGFEDAMKEKQNRNLLLTLSAKNDEWEHHIREELNVAYAFHEFTSLPSTQIFSWFDSHMSISAKLS</sequence>
<reference evidence="2" key="1">
    <citation type="submission" date="2024-03" db="EMBL/GenBank/DDBJ databases">
        <authorList>
            <consortium name="ELIXIR-Norway"/>
            <consortium name="Elixir Norway"/>
        </authorList>
    </citation>
    <scope>NUCLEOTIDE SEQUENCE</scope>
</reference>
<keyword evidence="3" id="KW-1185">Reference proteome</keyword>
<keyword evidence="1" id="KW-1133">Transmembrane helix</keyword>
<accession>A0ABP1AKU7</accession>
<protein>
    <submittedName>
        <fullName evidence="2">Uncharacterized protein</fullName>
    </submittedName>
</protein>